<evidence type="ECO:0000313" key="12">
    <source>
        <dbReference type="EMBL" id="KAG2392877.1"/>
    </source>
</evidence>
<feature type="transmembrane region" description="Helical" evidence="11">
    <location>
        <begin position="62"/>
        <end position="79"/>
    </location>
</feature>
<evidence type="ECO:0000256" key="5">
    <source>
        <dbReference type="ARBA" id="ARBA00022792"/>
    </source>
</evidence>
<reference evidence="12 13" key="1">
    <citation type="journal article" date="2018" name="BMC Genomics">
        <title>The genome of Naegleria lovaniensis, the basis for a comparative approach to unravel pathogenicity factors of the human pathogenic amoeba N. fowleri.</title>
        <authorList>
            <person name="Liechti N."/>
            <person name="Schurch N."/>
            <person name="Bruggmann R."/>
            <person name="Wittwer M."/>
        </authorList>
    </citation>
    <scope>NUCLEOTIDE SEQUENCE [LARGE SCALE GENOMIC DNA]</scope>
    <source>
        <strain evidence="12 13">ATCC 30569</strain>
    </source>
</reference>
<dbReference type="GO" id="GO:0030150">
    <property type="term" value="P:protein import into mitochondrial matrix"/>
    <property type="evidence" value="ECO:0007669"/>
    <property type="project" value="TreeGrafter"/>
</dbReference>
<dbReference type="GO" id="GO:0005744">
    <property type="term" value="C:TIM23 mitochondrial import inner membrane translocase complex"/>
    <property type="evidence" value="ECO:0007669"/>
    <property type="project" value="TreeGrafter"/>
</dbReference>
<evidence type="ECO:0000256" key="11">
    <source>
        <dbReference type="SAM" id="Phobius"/>
    </source>
</evidence>
<evidence type="ECO:0000313" key="13">
    <source>
        <dbReference type="Proteomes" id="UP000816034"/>
    </source>
</evidence>
<evidence type="ECO:0000256" key="3">
    <source>
        <dbReference type="ARBA" id="ARBA00022448"/>
    </source>
</evidence>
<dbReference type="AlphaFoldDB" id="A0AA88H4T2"/>
<keyword evidence="9" id="KW-0496">Mitochondrion</keyword>
<evidence type="ECO:0000256" key="1">
    <source>
        <dbReference type="ARBA" id="ARBA00004448"/>
    </source>
</evidence>
<evidence type="ECO:0000256" key="2">
    <source>
        <dbReference type="ARBA" id="ARBA00008444"/>
    </source>
</evidence>
<proteinExistence type="inferred from homology"/>
<keyword evidence="13" id="KW-1185">Reference proteome</keyword>
<evidence type="ECO:0000256" key="4">
    <source>
        <dbReference type="ARBA" id="ARBA00022692"/>
    </source>
</evidence>
<name>A0AA88H4T2_NAELO</name>
<sequence length="180" mass="19502">MGDRQPCPDRIFDDLGIGFTMGGVMGSLWNFGKGARNAARGERLAGAITTMKARGPISGGNFGVWGGLFSTFECALMYYRGKEDFVNSITSGALTGLVLAIRGGRKAMFRSALFGGIFLGLIEGVGVLMNNLMAQQQQQMMNPEEVPEPPQYGYPVYNIKELDSELDFVPSHGENVSGRY</sequence>
<dbReference type="RefSeq" id="XP_044554771.1">
    <property type="nucleotide sequence ID" value="XM_044699643.1"/>
</dbReference>
<dbReference type="PANTHER" id="PTHR10485:SF0">
    <property type="entry name" value="AT05822P-RELATED"/>
    <property type="match status" value="1"/>
</dbReference>
<dbReference type="PANTHER" id="PTHR10485">
    <property type="entry name" value="MITOCHONDRIAL IMPORT INNER MEMBRANE TRANSLOCASE SUBUNIT TIM-17"/>
    <property type="match status" value="1"/>
</dbReference>
<dbReference type="EMBL" id="PYSW02000003">
    <property type="protein sequence ID" value="KAG2392877.1"/>
    <property type="molecule type" value="Genomic_DNA"/>
</dbReference>
<comment type="subcellular location">
    <subcellularLocation>
        <location evidence="1">Mitochondrion inner membrane</location>
        <topology evidence="1">Multi-pass membrane protein</topology>
    </subcellularLocation>
</comment>
<dbReference type="GeneID" id="68101908"/>
<comment type="similarity">
    <text evidence="2">Belongs to the Tim17/Tim22/Tim23 family.</text>
</comment>
<keyword evidence="6" id="KW-0653">Protein transport</keyword>
<keyword evidence="8" id="KW-0811">Translocation</keyword>
<keyword evidence="3" id="KW-0813">Transport</keyword>
<comment type="caution">
    <text evidence="12">The sequence shown here is derived from an EMBL/GenBank/DDBJ whole genome shotgun (WGS) entry which is preliminary data.</text>
</comment>
<evidence type="ECO:0000256" key="7">
    <source>
        <dbReference type="ARBA" id="ARBA00022989"/>
    </source>
</evidence>
<organism evidence="12 13">
    <name type="scientific">Naegleria lovaniensis</name>
    <name type="common">Amoeba</name>
    <dbReference type="NCBI Taxonomy" id="51637"/>
    <lineage>
        <taxon>Eukaryota</taxon>
        <taxon>Discoba</taxon>
        <taxon>Heterolobosea</taxon>
        <taxon>Tetramitia</taxon>
        <taxon>Eutetramitia</taxon>
        <taxon>Vahlkampfiidae</taxon>
        <taxon>Naegleria</taxon>
    </lineage>
</organism>
<dbReference type="Proteomes" id="UP000816034">
    <property type="component" value="Unassembled WGS sequence"/>
</dbReference>
<feature type="transmembrane region" description="Helical" evidence="11">
    <location>
        <begin position="113"/>
        <end position="133"/>
    </location>
</feature>
<keyword evidence="7 11" id="KW-1133">Transmembrane helix</keyword>
<evidence type="ECO:0000256" key="6">
    <source>
        <dbReference type="ARBA" id="ARBA00022927"/>
    </source>
</evidence>
<keyword evidence="4 11" id="KW-0812">Transmembrane</keyword>
<evidence type="ECO:0000256" key="8">
    <source>
        <dbReference type="ARBA" id="ARBA00023010"/>
    </source>
</evidence>
<gene>
    <name evidence="12" type="ORF">C9374_009454</name>
</gene>
<evidence type="ECO:0000256" key="10">
    <source>
        <dbReference type="ARBA" id="ARBA00023136"/>
    </source>
</evidence>
<dbReference type="GO" id="GO:0008320">
    <property type="term" value="F:protein transmembrane transporter activity"/>
    <property type="evidence" value="ECO:0007669"/>
    <property type="project" value="TreeGrafter"/>
</dbReference>
<keyword evidence="5" id="KW-0999">Mitochondrion inner membrane</keyword>
<keyword evidence="10 11" id="KW-0472">Membrane</keyword>
<evidence type="ECO:0000256" key="9">
    <source>
        <dbReference type="ARBA" id="ARBA00023128"/>
    </source>
</evidence>
<accession>A0AA88H4T2</accession>
<dbReference type="Pfam" id="PF02466">
    <property type="entry name" value="Tim17"/>
    <property type="match status" value="1"/>
</dbReference>
<protein>
    <submittedName>
        <fullName evidence="12">Uncharacterized protein</fullName>
    </submittedName>
</protein>